<protein>
    <submittedName>
        <fullName evidence="4">Uncharacterized protein</fullName>
    </submittedName>
</protein>
<dbReference type="Proteomes" id="UP000323506">
    <property type="component" value="Chromosome A13"/>
</dbReference>
<evidence type="ECO:0000313" key="5">
    <source>
        <dbReference type="Proteomes" id="UP000323506"/>
    </source>
</evidence>
<proteinExistence type="inferred from homology"/>
<dbReference type="GO" id="GO:0006508">
    <property type="term" value="P:proteolysis"/>
    <property type="evidence" value="ECO:0007669"/>
    <property type="project" value="InterPro"/>
</dbReference>
<dbReference type="InterPro" id="IPR029058">
    <property type="entry name" value="AB_hydrolase_fold"/>
</dbReference>
<feature type="transmembrane region" description="Helical" evidence="2">
    <location>
        <begin position="52"/>
        <end position="73"/>
    </location>
</feature>
<organism evidence="4 5">
    <name type="scientific">Gossypium darwinii</name>
    <name type="common">Darwin's cotton</name>
    <name type="synonym">Gossypium barbadense var. darwinii</name>
    <dbReference type="NCBI Taxonomy" id="34276"/>
    <lineage>
        <taxon>Eukaryota</taxon>
        <taxon>Viridiplantae</taxon>
        <taxon>Streptophyta</taxon>
        <taxon>Embryophyta</taxon>
        <taxon>Tracheophyta</taxon>
        <taxon>Spermatophyta</taxon>
        <taxon>Magnoliopsida</taxon>
        <taxon>eudicotyledons</taxon>
        <taxon>Gunneridae</taxon>
        <taxon>Pentapetalae</taxon>
        <taxon>rosids</taxon>
        <taxon>malvids</taxon>
        <taxon>Malvales</taxon>
        <taxon>Malvaceae</taxon>
        <taxon>Malvoideae</taxon>
        <taxon>Gossypium</taxon>
    </lineage>
</organism>
<gene>
    <name evidence="4" type="ORF">ES288_A13G106700v1</name>
</gene>
<dbReference type="GO" id="GO:0004185">
    <property type="term" value="F:serine-type carboxypeptidase activity"/>
    <property type="evidence" value="ECO:0007669"/>
    <property type="project" value="InterPro"/>
</dbReference>
<keyword evidence="5" id="KW-1185">Reference proteome</keyword>
<dbReference type="EMBL" id="CM017700">
    <property type="protein sequence ID" value="TYG86077.1"/>
    <property type="molecule type" value="Genomic_DNA"/>
</dbReference>
<dbReference type="InterPro" id="IPR001563">
    <property type="entry name" value="Peptidase_S10"/>
</dbReference>
<evidence type="ECO:0000256" key="2">
    <source>
        <dbReference type="SAM" id="Phobius"/>
    </source>
</evidence>
<feature type="signal peptide" evidence="3">
    <location>
        <begin position="1"/>
        <end position="28"/>
    </location>
</feature>
<dbReference type="AlphaFoldDB" id="A0A5D2DYC1"/>
<keyword evidence="3" id="KW-0732">Signal</keyword>
<dbReference type="SUPFAM" id="SSF53474">
    <property type="entry name" value="alpha/beta-Hydrolases"/>
    <property type="match status" value="1"/>
</dbReference>
<sequence>MIPLLQKMIPSCILSIGLLLQKLYVGVGDSEEVQLFYYFVKSEGKPEDNPLLIWLTGGPGCSAFSGLVFEIGVKHHIYRFTSRHRFLLC</sequence>
<keyword evidence="2" id="KW-0812">Transmembrane</keyword>
<reference evidence="4 5" key="1">
    <citation type="submission" date="2019-06" db="EMBL/GenBank/DDBJ databases">
        <title>WGS assembly of Gossypium darwinii.</title>
        <authorList>
            <person name="Chen Z.J."/>
            <person name="Sreedasyam A."/>
            <person name="Ando A."/>
            <person name="Song Q."/>
            <person name="De L."/>
            <person name="Hulse-Kemp A."/>
            <person name="Ding M."/>
            <person name="Ye W."/>
            <person name="Kirkbride R."/>
            <person name="Jenkins J."/>
            <person name="Plott C."/>
            <person name="Lovell J."/>
            <person name="Lin Y.-M."/>
            <person name="Vaughn R."/>
            <person name="Liu B."/>
            <person name="Li W."/>
            <person name="Simpson S."/>
            <person name="Scheffler B."/>
            <person name="Saski C."/>
            <person name="Grover C."/>
            <person name="Hu G."/>
            <person name="Conover J."/>
            <person name="Carlson J."/>
            <person name="Shu S."/>
            <person name="Boston L."/>
            <person name="Williams M."/>
            <person name="Peterson D."/>
            <person name="Mcgee K."/>
            <person name="Jones D."/>
            <person name="Wendel J."/>
            <person name="Stelly D."/>
            <person name="Grimwood J."/>
            <person name="Schmutz J."/>
        </authorList>
    </citation>
    <scope>NUCLEOTIDE SEQUENCE [LARGE SCALE GENOMIC DNA]</scope>
    <source>
        <strain evidence="4">1808015.09</strain>
    </source>
</reference>
<keyword evidence="2" id="KW-0472">Membrane</keyword>
<keyword evidence="2" id="KW-1133">Transmembrane helix</keyword>
<name>A0A5D2DYC1_GOSDA</name>
<evidence type="ECO:0000256" key="1">
    <source>
        <dbReference type="ARBA" id="ARBA00009431"/>
    </source>
</evidence>
<dbReference type="Pfam" id="PF00450">
    <property type="entry name" value="Peptidase_S10"/>
    <property type="match status" value="1"/>
</dbReference>
<accession>A0A5D2DYC1</accession>
<comment type="similarity">
    <text evidence="1">Belongs to the peptidase S10 family.</text>
</comment>
<feature type="chain" id="PRO_5022852859" evidence="3">
    <location>
        <begin position="29"/>
        <end position="89"/>
    </location>
</feature>
<dbReference type="Gene3D" id="3.40.50.1820">
    <property type="entry name" value="alpha/beta hydrolase"/>
    <property type="match status" value="1"/>
</dbReference>
<evidence type="ECO:0000256" key="3">
    <source>
        <dbReference type="SAM" id="SignalP"/>
    </source>
</evidence>
<evidence type="ECO:0000313" key="4">
    <source>
        <dbReference type="EMBL" id="TYG86077.1"/>
    </source>
</evidence>